<gene>
    <name evidence="9 11" type="primary">ddpX</name>
    <name evidence="11" type="ORF">FRZ44_53510</name>
</gene>
<feature type="site" description="Transition state stabilizer" evidence="9">
    <location>
        <position position="67"/>
    </location>
</feature>
<dbReference type="PIRSF" id="PIRSF026671">
    <property type="entry name" value="AA_dipeptidase"/>
    <property type="match status" value="1"/>
</dbReference>
<keyword evidence="4 9" id="KW-0378">Hydrolase</keyword>
<dbReference type="OrthoDB" id="9801430at2"/>
<evidence type="ECO:0000313" key="12">
    <source>
        <dbReference type="Proteomes" id="UP000326202"/>
    </source>
</evidence>
<dbReference type="PANTHER" id="PTHR43126">
    <property type="entry name" value="D-ALANYL-D-ALANINE DIPEPTIDASE"/>
    <property type="match status" value="1"/>
</dbReference>
<comment type="catalytic activity">
    <reaction evidence="1 9 10">
        <text>D-alanyl-D-alanine + H2O = 2 D-alanine</text>
        <dbReference type="Rhea" id="RHEA:20661"/>
        <dbReference type="ChEBI" id="CHEBI:15377"/>
        <dbReference type="ChEBI" id="CHEBI:57416"/>
        <dbReference type="ChEBI" id="CHEBI:57822"/>
        <dbReference type="EC" id="3.4.13.22"/>
    </reaction>
</comment>
<dbReference type="Proteomes" id="UP000326202">
    <property type="component" value="Chromosome"/>
</dbReference>
<evidence type="ECO:0000256" key="8">
    <source>
        <dbReference type="ARBA" id="ARBA00023316"/>
    </source>
</evidence>
<sequence>MDLVEIKPPQWDVEIELAYATPNNITGKPIYAYPRCYLHRDAADALARAIELARALGYRFKIFDAFRPSEAQWALWKKDPNPEFLADPRRGSPHSRGVAVDLTLLDAAGRELEMGTGFDEFRPIAHHARTDVPVEAQRNRAILLGIMTAAHWDFYRNEWWHYQLFNSRNYPVYSDSALPPGRELMARPLDPIPVE</sequence>
<evidence type="ECO:0000313" key="11">
    <source>
        <dbReference type="EMBL" id="QEX20036.1"/>
    </source>
</evidence>
<protein>
    <recommendedName>
        <fullName evidence="9 10">D-alanyl-D-alanine dipeptidase</fullName>
        <shortName evidence="9 10">D-Ala-D-Ala dipeptidase</shortName>
        <ecNumber evidence="9 10">3.4.13.22</ecNumber>
    </recommendedName>
</protein>
<evidence type="ECO:0000256" key="9">
    <source>
        <dbReference type="HAMAP-Rule" id="MF_01924"/>
    </source>
</evidence>
<dbReference type="Gene3D" id="3.30.1380.10">
    <property type="match status" value="1"/>
</dbReference>
<feature type="active site" description="Proton donor/acceptor" evidence="9">
    <location>
        <position position="158"/>
    </location>
</feature>
<name>A0A5J6MZB4_9PROT</name>
<dbReference type="GO" id="GO:0008237">
    <property type="term" value="F:metallopeptidase activity"/>
    <property type="evidence" value="ECO:0007669"/>
    <property type="project" value="UniProtKB-KW"/>
</dbReference>
<evidence type="ECO:0000256" key="10">
    <source>
        <dbReference type="PIRNR" id="PIRNR026671"/>
    </source>
</evidence>
<comment type="function">
    <text evidence="9 10">Catalyzes hydrolysis of the D-alanyl-D-alanine dipeptide.</text>
</comment>
<evidence type="ECO:0000256" key="1">
    <source>
        <dbReference type="ARBA" id="ARBA00001362"/>
    </source>
</evidence>
<evidence type="ECO:0000256" key="6">
    <source>
        <dbReference type="ARBA" id="ARBA00022997"/>
    </source>
</evidence>
<keyword evidence="6 9" id="KW-0224">Dipeptidase</keyword>
<comment type="cofactor">
    <cofactor evidence="9">
        <name>Zn(2+)</name>
        <dbReference type="ChEBI" id="CHEBI:29105"/>
    </cofactor>
    <text evidence="9">Binds 1 zinc ion per subunit.</text>
</comment>
<dbReference type="RefSeq" id="WP_151180042.1">
    <property type="nucleotide sequence ID" value="NZ_CP042906.1"/>
</dbReference>
<feature type="binding site" evidence="9">
    <location>
        <position position="101"/>
    </location>
    <ligand>
        <name>Zn(2+)</name>
        <dbReference type="ChEBI" id="CHEBI:29105"/>
        <note>catalytic</note>
    </ligand>
</feature>
<feature type="binding site" evidence="9">
    <location>
        <position position="161"/>
    </location>
    <ligand>
        <name>Zn(2+)</name>
        <dbReference type="ChEBI" id="CHEBI:29105"/>
        <note>catalytic</note>
    </ligand>
</feature>
<dbReference type="Pfam" id="PF01427">
    <property type="entry name" value="Peptidase_M15"/>
    <property type="match status" value="1"/>
</dbReference>
<evidence type="ECO:0000256" key="3">
    <source>
        <dbReference type="ARBA" id="ARBA00022723"/>
    </source>
</evidence>
<dbReference type="InterPro" id="IPR009045">
    <property type="entry name" value="Zn_M74/Hedgehog-like"/>
</dbReference>
<dbReference type="PANTHER" id="PTHR43126:SF1">
    <property type="entry name" value="D-ALANYL-D-ALANINE DIPEPTIDASE"/>
    <property type="match status" value="1"/>
</dbReference>
<accession>A0A5J6MZB4</accession>
<keyword evidence="3 9" id="KW-0479">Metal-binding</keyword>
<dbReference type="AlphaFoldDB" id="A0A5J6MZB4"/>
<keyword evidence="5 9" id="KW-0862">Zinc</keyword>
<dbReference type="GO" id="GO:0160237">
    <property type="term" value="F:D-Ala-D-Ala dipeptidase activity"/>
    <property type="evidence" value="ECO:0007669"/>
    <property type="project" value="UniProtKB-EC"/>
</dbReference>
<keyword evidence="12" id="KW-1185">Reference proteome</keyword>
<dbReference type="GO" id="GO:0008270">
    <property type="term" value="F:zinc ion binding"/>
    <property type="evidence" value="ECO:0007669"/>
    <property type="project" value="UniProtKB-UniRule"/>
</dbReference>
<dbReference type="GO" id="GO:0006508">
    <property type="term" value="P:proteolysis"/>
    <property type="evidence" value="ECO:0007669"/>
    <property type="project" value="UniProtKB-KW"/>
</dbReference>
<dbReference type="InterPro" id="IPR000755">
    <property type="entry name" value="A_A_dipeptidase"/>
</dbReference>
<keyword evidence="7 9" id="KW-0482">Metalloprotease</keyword>
<evidence type="ECO:0000256" key="4">
    <source>
        <dbReference type="ARBA" id="ARBA00022801"/>
    </source>
</evidence>
<proteinExistence type="inferred from homology"/>
<dbReference type="HAMAP" id="MF_01924">
    <property type="entry name" value="A_A_dipeptidase"/>
    <property type="match status" value="1"/>
</dbReference>
<evidence type="ECO:0000256" key="5">
    <source>
        <dbReference type="ARBA" id="ARBA00022833"/>
    </source>
</evidence>
<evidence type="ECO:0000256" key="2">
    <source>
        <dbReference type="ARBA" id="ARBA00022670"/>
    </source>
</evidence>
<dbReference type="EC" id="3.4.13.22" evidence="9 10"/>
<organism evidence="11 12">
    <name type="scientific">Hypericibacter terrae</name>
    <dbReference type="NCBI Taxonomy" id="2602015"/>
    <lineage>
        <taxon>Bacteria</taxon>
        <taxon>Pseudomonadati</taxon>
        <taxon>Pseudomonadota</taxon>
        <taxon>Alphaproteobacteria</taxon>
        <taxon>Rhodospirillales</taxon>
        <taxon>Dongiaceae</taxon>
        <taxon>Hypericibacter</taxon>
    </lineage>
</organism>
<dbReference type="KEGG" id="htq:FRZ44_53510"/>
<dbReference type="SUPFAM" id="SSF55166">
    <property type="entry name" value="Hedgehog/DD-peptidase"/>
    <property type="match status" value="1"/>
</dbReference>
<keyword evidence="8 10" id="KW-0961">Cell wall biogenesis/degradation</keyword>
<evidence type="ECO:0000256" key="7">
    <source>
        <dbReference type="ARBA" id="ARBA00023049"/>
    </source>
</evidence>
<dbReference type="EMBL" id="CP042906">
    <property type="protein sequence ID" value="QEX20036.1"/>
    <property type="molecule type" value="Genomic_DNA"/>
</dbReference>
<dbReference type="CDD" id="cd14840">
    <property type="entry name" value="D-Ala-D-Ala_dipeptidase_Aad"/>
    <property type="match status" value="1"/>
</dbReference>
<dbReference type="NCBIfam" id="NF007557">
    <property type="entry name" value="PRK10178.1"/>
    <property type="match status" value="1"/>
</dbReference>
<comment type="similarity">
    <text evidence="9 10">Belongs to the peptidase M15D family.</text>
</comment>
<dbReference type="GO" id="GO:0071555">
    <property type="term" value="P:cell wall organization"/>
    <property type="evidence" value="ECO:0007669"/>
    <property type="project" value="UniProtKB-KW"/>
</dbReference>
<feature type="binding site" evidence="9">
    <location>
        <position position="94"/>
    </location>
    <ligand>
        <name>Zn(2+)</name>
        <dbReference type="ChEBI" id="CHEBI:29105"/>
        <note>catalytic</note>
    </ligand>
</feature>
<reference evidence="11 12" key="1">
    <citation type="submission" date="2019-08" db="EMBL/GenBank/DDBJ databases">
        <title>Hyperibacter terrae gen. nov., sp. nov. and Hyperibacter viscosus sp. nov., two new members in the family Rhodospirillaceae isolated from the rhizosphere of Hypericum perforatum.</title>
        <authorList>
            <person name="Noviana Z."/>
        </authorList>
    </citation>
    <scope>NUCLEOTIDE SEQUENCE [LARGE SCALE GENOMIC DNA]</scope>
    <source>
        <strain evidence="11 12">R5913</strain>
    </source>
</reference>
<keyword evidence="2 9" id="KW-0645">Protease</keyword>